<dbReference type="PROSITE" id="PS51340">
    <property type="entry name" value="MOSC"/>
    <property type="match status" value="1"/>
</dbReference>
<dbReference type="HOGENOM" id="CLU_082566_0_0_11"/>
<dbReference type="GO" id="GO:0030170">
    <property type="term" value="F:pyridoxal phosphate binding"/>
    <property type="evidence" value="ECO:0007669"/>
    <property type="project" value="InterPro"/>
</dbReference>
<gene>
    <name evidence="2" type="ordered locus">Gbro_0951</name>
</gene>
<dbReference type="InterPro" id="IPR052353">
    <property type="entry name" value="Benzoxazolinone_Detox_Enz"/>
</dbReference>
<dbReference type="PANTHER" id="PTHR30212">
    <property type="entry name" value="PROTEIN YIIM"/>
    <property type="match status" value="1"/>
</dbReference>
<dbReference type="OrthoDB" id="9786134at2"/>
<evidence type="ECO:0000313" key="2">
    <source>
        <dbReference type="EMBL" id="ACY20262.1"/>
    </source>
</evidence>
<dbReference type="Gene3D" id="2.40.33.20">
    <property type="entry name" value="PK beta-barrel domain-like"/>
    <property type="match status" value="1"/>
</dbReference>
<name>D0L438_GORB4</name>
<evidence type="ECO:0000313" key="3">
    <source>
        <dbReference type="Proteomes" id="UP000001219"/>
    </source>
</evidence>
<dbReference type="SUPFAM" id="SSF50800">
    <property type="entry name" value="PK beta-barrel domain-like"/>
    <property type="match status" value="1"/>
</dbReference>
<evidence type="ECO:0000259" key="1">
    <source>
        <dbReference type="PROSITE" id="PS51340"/>
    </source>
</evidence>
<reference evidence="3" key="1">
    <citation type="submission" date="2009-10" db="EMBL/GenBank/DDBJ databases">
        <title>The complete chromosome of Gordonia bronchialis DSM 43247.</title>
        <authorList>
            <consortium name="US DOE Joint Genome Institute (JGI-PGF)"/>
            <person name="Lucas S."/>
            <person name="Copeland A."/>
            <person name="Lapidus A."/>
            <person name="Glavina del Rio T."/>
            <person name="Dalin E."/>
            <person name="Tice H."/>
            <person name="Bruce D."/>
            <person name="Goodwin L."/>
            <person name="Pitluck S."/>
            <person name="Kyrpides N."/>
            <person name="Mavromatis K."/>
            <person name="Ivanova N."/>
            <person name="Ovchinnikova G."/>
            <person name="Saunders E."/>
            <person name="Brettin T."/>
            <person name="Detter J.C."/>
            <person name="Han C."/>
            <person name="Larimer F."/>
            <person name="Land M."/>
            <person name="Hauser L."/>
            <person name="Markowitz V."/>
            <person name="Cheng J.-F."/>
            <person name="Hugenholtz P."/>
            <person name="Woyke T."/>
            <person name="Wu D."/>
            <person name="Jando M."/>
            <person name="Schneider S."/>
            <person name="Goeker M."/>
            <person name="Klenk H.-P."/>
            <person name="Eisen J.A."/>
        </authorList>
    </citation>
    <scope>NUCLEOTIDE SEQUENCE [LARGE SCALE GENOMIC DNA]</scope>
    <source>
        <strain evidence="3">ATCC 25592 / DSM 43247 / BCRC 13721 / JCM 3198 / KCTC 3076 / NBRC 16047 / NCTC 10667</strain>
    </source>
</reference>
<proteinExistence type="predicted"/>
<sequence length="210" mass="23099">MTDGLVLAVCAASDDVLLDGVGPSGIDKRPADGRVHVGELGLVTDHVCNTKHHGGVDQAVYAYDDAEARRWADELGRDLPYGWFGENLRVTGLPVTDAIVGEQWQIGDDGLILETTIPRTPCRRFALWSAEPKWVKRFAERGDTGSYLRVHHIGSVGAGDRITVIHRPDHGVRVRDLMHGTQREALEALLATRTLAPKVEREARKQLARS</sequence>
<protein>
    <submittedName>
        <fullName evidence="2">MOSC domain containing protein</fullName>
    </submittedName>
</protein>
<dbReference type="eggNOG" id="COG2258">
    <property type="taxonomic scope" value="Bacteria"/>
</dbReference>
<dbReference type="Pfam" id="PF03473">
    <property type="entry name" value="MOSC"/>
    <property type="match status" value="1"/>
</dbReference>
<reference evidence="2 3" key="2">
    <citation type="journal article" date="2010" name="Stand. Genomic Sci.">
        <title>Complete genome sequence of Gordonia bronchialis type strain (3410).</title>
        <authorList>
            <person name="Ivanova N."/>
            <person name="Sikorski J."/>
            <person name="Jando M."/>
            <person name="Lapidus A."/>
            <person name="Nolan M."/>
            <person name="Lucas S."/>
            <person name="Del Rio T.G."/>
            <person name="Tice H."/>
            <person name="Copeland A."/>
            <person name="Cheng J.F."/>
            <person name="Chen F."/>
            <person name="Bruce D."/>
            <person name="Goodwin L."/>
            <person name="Pitluck S."/>
            <person name="Mavromatis K."/>
            <person name="Ovchinnikova G."/>
            <person name="Pati A."/>
            <person name="Chen A."/>
            <person name="Palaniappan K."/>
            <person name="Land M."/>
            <person name="Hauser L."/>
            <person name="Chang Y.J."/>
            <person name="Jeffries C.D."/>
            <person name="Chain P."/>
            <person name="Saunders E."/>
            <person name="Han C."/>
            <person name="Detter J.C."/>
            <person name="Brettin T."/>
            <person name="Rohde M."/>
            <person name="Goker M."/>
            <person name="Bristow J."/>
            <person name="Eisen J.A."/>
            <person name="Markowitz V."/>
            <person name="Hugenholtz P."/>
            <person name="Klenk H.P."/>
            <person name="Kyrpides N.C."/>
        </authorList>
    </citation>
    <scope>NUCLEOTIDE SEQUENCE [LARGE SCALE GENOMIC DNA]</scope>
    <source>
        <strain evidence="3">ATCC 25592 / DSM 43247 / BCRC 13721 / JCM 3198 / KCTC 3076 / NBRC 16047 / NCTC 10667</strain>
    </source>
</reference>
<dbReference type="GO" id="GO:0030151">
    <property type="term" value="F:molybdenum ion binding"/>
    <property type="evidence" value="ECO:0007669"/>
    <property type="project" value="InterPro"/>
</dbReference>
<feature type="domain" description="MOSC" evidence="1">
    <location>
        <begin position="29"/>
        <end position="165"/>
    </location>
</feature>
<dbReference type="KEGG" id="gbr:Gbro_0951"/>
<dbReference type="AlphaFoldDB" id="D0L438"/>
<dbReference type="Proteomes" id="UP000001219">
    <property type="component" value="Chromosome"/>
</dbReference>
<dbReference type="PANTHER" id="PTHR30212:SF2">
    <property type="entry name" value="PROTEIN YIIM"/>
    <property type="match status" value="1"/>
</dbReference>
<keyword evidence="3" id="KW-1185">Reference proteome</keyword>
<organism evidence="2 3">
    <name type="scientific">Gordonia bronchialis (strain ATCC 25592 / DSM 43247 / BCRC 13721 / JCM 3198 / KCTC 3076 / NBRC 16047 / NCTC 10667)</name>
    <name type="common">Rhodococcus bronchialis</name>
    <dbReference type="NCBI Taxonomy" id="526226"/>
    <lineage>
        <taxon>Bacteria</taxon>
        <taxon>Bacillati</taxon>
        <taxon>Actinomycetota</taxon>
        <taxon>Actinomycetes</taxon>
        <taxon>Mycobacteriales</taxon>
        <taxon>Gordoniaceae</taxon>
        <taxon>Gordonia</taxon>
    </lineage>
</organism>
<dbReference type="GO" id="GO:0003824">
    <property type="term" value="F:catalytic activity"/>
    <property type="evidence" value="ECO:0007669"/>
    <property type="project" value="InterPro"/>
</dbReference>
<dbReference type="STRING" id="526226.Gbro_0951"/>
<dbReference type="EMBL" id="CP001802">
    <property type="protein sequence ID" value="ACY20262.1"/>
    <property type="molecule type" value="Genomic_DNA"/>
</dbReference>
<accession>D0L438</accession>
<dbReference type="InterPro" id="IPR011037">
    <property type="entry name" value="Pyrv_Knase-like_insert_dom_sf"/>
</dbReference>
<dbReference type="RefSeq" id="WP_012832842.1">
    <property type="nucleotide sequence ID" value="NC_013441.1"/>
</dbReference>
<dbReference type="InterPro" id="IPR005302">
    <property type="entry name" value="MoCF_Sase_C"/>
</dbReference>